<dbReference type="Proteomes" id="UP000614239">
    <property type="component" value="Unassembled WGS sequence"/>
</dbReference>
<gene>
    <name evidence="2" type="ORF">GCM10011612_08070</name>
</gene>
<sequence>MSPSVPDPVPAPPPPTPAPSAPDAFMAAVLGVVGYSCSVACTRYAKDADRAPAMPLRVELLRMSAAKVSAFDAIIRIGADEGVDVPAAAERFLGSLGDVDDRLRPHDWVERLVKTYLSFGLLVDFGMALTDSLPPRVRGAVLEALSEDRFGSFAAAELMADLDGDPQLAARLGLWGRRVAGEEIGAIQLMLARFPELAGGEQGAARLSAVLSSGMTSRMKGLGLRV</sequence>
<accession>A0A8H9H809</accession>
<protein>
    <submittedName>
        <fullName evidence="2">Hydroxylase</fullName>
    </submittedName>
</protein>
<feature type="domain" description="Ferritin-like" evidence="1">
    <location>
        <begin position="24"/>
        <end position="188"/>
    </location>
</feature>
<evidence type="ECO:0000259" key="1">
    <source>
        <dbReference type="Pfam" id="PF13794"/>
    </source>
</evidence>
<keyword evidence="3" id="KW-1185">Reference proteome</keyword>
<proteinExistence type="predicted"/>
<dbReference type="EMBL" id="BMNJ01000002">
    <property type="protein sequence ID" value="GGO96856.1"/>
    <property type="molecule type" value="Genomic_DNA"/>
</dbReference>
<dbReference type="Pfam" id="PF13794">
    <property type="entry name" value="MiaE_2"/>
    <property type="match status" value="1"/>
</dbReference>
<reference evidence="2" key="2">
    <citation type="submission" date="2020-09" db="EMBL/GenBank/DDBJ databases">
        <authorList>
            <person name="Sun Q."/>
            <person name="Zhou Y."/>
        </authorList>
    </citation>
    <scope>NUCLEOTIDE SEQUENCE</scope>
    <source>
        <strain evidence="2">CGMCC 4.7372</strain>
    </source>
</reference>
<dbReference type="Gene3D" id="1.20.1260.10">
    <property type="match status" value="1"/>
</dbReference>
<dbReference type="OrthoDB" id="3728083at2"/>
<dbReference type="KEGG" id="actp:B6G06_06430"/>
<dbReference type="InterPro" id="IPR059125">
    <property type="entry name" value="Ferritin_actino"/>
</dbReference>
<name>A0A8H9H809_9ACTO</name>
<evidence type="ECO:0000313" key="2">
    <source>
        <dbReference type="EMBL" id="GGO96856.1"/>
    </source>
</evidence>
<dbReference type="AlphaFoldDB" id="A0A8H9H809"/>
<dbReference type="InterPro" id="IPR012347">
    <property type="entry name" value="Ferritin-like"/>
</dbReference>
<comment type="caution">
    <text evidence="2">The sequence shown here is derived from an EMBL/GenBank/DDBJ whole genome shotgun (WGS) entry which is preliminary data.</text>
</comment>
<dbReference type="RefSeq" id="WP_080461816.1">
    <property type="nucleotide sequence ID" value="NZ_BMNJ01000002.1"/>
</dbReference>
<organism evidence="2 3">
    <name type="scientific">Actinomyces gaoshouyii</name>
    <dbReference type="NCBI Taxonomy" id="1960083"/>
    <lineage>
        <taxon>Bacteria</taxon>
        <taxon>Bacillati</taxon>
        <taxon>Actinomycetota</taxon>
        <taxon>Actinomycetes</taxon>
        <taxon>Actinomycetales</taxon>
        <taxon>Actinomycetaceae</taxon>
        <taxon>Actinomyces</taxon>
    </lineage>
</organism>
<evidence type="ECO:0000313" key="3">
    <source>
        <dbReference type="Proteomes" id="UP000614239"/>
    </source>
</evidence>
<reference evidence="2" key="1">
    <citation type="journal article" date="2014" name="Int. J. Syst. Evol. Microbiol.">
        <title>Complete genome sequence of Corynebacterium casei LMG S-19264T (=DSM 44701T), isolated from a smear-ripened cheese.</title>
        <authorList>
            <consortium name="US DOE Joint Genome Institute (JGI-PGF)"/>
            <person name="Walter F."/>
            <person name="Albersmeier A."/>
            <person name="Kalinowski J."/>
            <person name="Ruckert C."/>
        </authorList>
    </citation>
    <scope>NUCLEOTIDE SEQUENCE</scope>
    <source>
        <strain evidence="2">CGMCC 4.7372</strain>
    </source>
</reference>